<sequence length="937" mass="103727">MLLSPSSARTKRESVETTHTRSRSPQTQQESVKTRPTTSPSTKTSASQKLLIKVKAKKKSHRHRRAQTSSESSLDSTSSSSSDSPVRKSSHRRHKRNRTSSLSRVKQKLYRHERATVRPQLVPKKPTNTEKELTQVQLAEENLWDAIRYSPKKLSHSLWGLPVRPQSAVEEPWYRYERAPIQPESEVQESTHPMTRSPRRPQRTVQESWQRYEDEPTQVQLAEENLWDAIRYSPIQLQSGVQTLTQQMSRTKPRIEVPEPAYAARYSPIQPQSGVEELRQRYEGTPVQSQLQLQDLLLHSISGFPIQSQLAVRESTAPIWRTPIQPQIKMKEPTVRIRGPSLRPQIVVQKPTQSRLIVQEPPCEIMTRPTDPDFLDIIDKPQATRRYPDGVWRTFISTRITLNPSGTDRIRKHGDLEGALETQQNFVRQCPGVSKVTSKIQYATGDVDGALETQRQGAETISNIADGTPVVGHVKAAVHYATGDKESGDRAMISATRTTVVLAAGAVGMAGGPVGAAAAGVAAGAAFDSAHTLATNKPQGLCAAVDNVVKNPSPGNVFDTTLAPVGDAMTGMVGGNLAKNVQNGIQLKKAGKLARQAEVVMEKADANRSSMTSAQYMAEGQKAGTLNDLAQKLRTEAIGQNSGPNRPRLLGGSKDSATKGGSKSGKGGANLSNAQAPQAVPSSSGSQTPGQSQRNRSGNHRTYPTPAGANDQVIKQILNYIKTNITSNEIPSNVTDWIGKILDDPNLPMNRFHENNATVSRVVQVDYNFSGRTASGREWRIQLSINADYANEARGQEPHYGGEVEWTGVHREGRSPGIHIWLKIVPNGRLNDPNYNTKEYRNWHETKKFDDGGTAEWEYKEDAVNGIYFQRELRFHNQNRQSNNPSQASNSFKRQLTNMSLSGDNSGNRLSNDNKKLRTDETGRDDFFDVDDRTGRS</sequence>
<evidence type="ECO:0000313" key="2">
    <source>
        <dbReference type="EMBL" id="CAF0943626.1"/>
    </source>
</evidence>
<feature type="compositionally biased region" description="Low complexity" evidence="1">
    <location>
        <begin position="651"/>
        <end position="661"/>
    </location>
</feature>
<organism evidence="2 4">
    <name type="scientific">Didymodactylos carnosus</name>
    <dbReference type="NCBI Taxonomy" id="1234261"/>
    <lineage>
        <taxon>Eukaryota</taxon>
        <taxon>Metazoa</taxon>
        <taxon>Spiralia</taxon>
        <taxon>Gnathifera</taxon>
        <taxon>Rotifera</taxon>
        <taxon>Eurotatoria</taxon>
        <taxon>Bdelloidea</taxon>
        <taxon>Philodinida</taxon>
        <taxon>Philodinidae</taxon>
        <taxon>Didymodactylos</taxon>
    </lineage>
</organism>
<feature type="region of interest" description="Disordered" evidence="1">
    <location>
        <begin position="636"/>
        <end position="710"/>
    </location>
</feature>
<feature type="compositionally biased region" description="Low complexity" evidence="1">
    <location>
        <begin position="681"/>
        <end position="693"/>
    </location>
</feature>
<protein>
    <submittedName>
        <fullName evidence="2">Uncharacterized protein</fullName>
    </submittedName>
</protein>
<feature type="compositionally biased region" description="Basic and acidic residues" evidence="1">
    <location>
        <begin position="912"/>
        <end position="937"/>
    </location>
</feature>
<evidence type="ECO:0000313" key="4">
    <source>
        <dbReference type="Proteomes" id="UP000663829"/>
    </source>
</evidence>
<dbReference type="AlphaFoldDB" id="A0A814CPK0"/>
<evidence type="ECO:0000256" key="1">
    <source>
        <dbReference type="SAM" id="MobiDB-lite"/>
    </source>
</evidence>
<dbReference type="Proteomes" id="UP000663829">
    <property type="component" value="Unassembled WGS sequence"/>
</dbReference>
<dbReference type="PANTHER" id="PTHR34494:SF1">
    <property type="entry name" value="PROTEIN CBG25024"/>
    <property type="match status" value="1"/>
</dbReference>
<feature type="region of interest" description="Disordered" evidence="1">
    <location>
        <begin position="183"/>
        <end position="212"/>
    </location>
</feature>
<reference evidence="2" key="1">
    <citation type="submission" date="2021-02" db="EMBL/GenBank/DDBJ databases">
        <authorList>
            <person name="Nowell W R."/>
        </authorList>
    </citation>
    <scope>NUCLEOTIDE SEQUENCE</scope>
</reference>
<gene>
    <name evidence="2" type="ORF">GPM918_LOCUS10847</name>
    <name evidence="3" type="ORF">SRO942_LOCUS10848</name>
</gene>
<dbReference type="OrthoDB" id="6162903at2759"/>
<accession>A0A814CPK0</accession>
<dbReference type="PANTHER" id="PTHR34494">
    <property type="entry name" value="PROTEIN CBG25024"/>
    <property type="match status" value="1"/>
</dbReference>
<feature type="region of interest" description="Disordered" evidence="1">
    <location>
        <begin position="898"/>
        <end position="937"/>
    </location>
</feature>
<feature type="compositionally biased region" description="Basic residues" evidence="1">
    <location>
        <begin position="52"/>
        <end position="66"/>
    </location>
</feature>
<name>A0A814CPK0_9BILA</name>
<feature type="compositionally biased region" description="Low complexity" evidence="1">
    <location>
        <begin position="34"/>
        <end position="51"/>
    </location>
</feature>
<dbReference type="Proteomes" id="UP000681722">
    <property type="component" value="Unassembled WGS sequence"/>
</dbReference>
<proteinExistence type="predicted"/>
<feature type="compositionally biased region" description="Basic and acidic residues" evidence="1">
    <location>
        <begin position="10"/>
        <end position="19"/>
    </location>
</feature>
<keyword evidence="4" id="KW-1185">Reference proteome</keyword>
<feature type="compositionally biased region" description="Polar residues" evidence="1">
    <location>
        <begin position="898"/>
        <end position="911"/>
    </location>
</feature>
<dbReference type="EMBL" id="CAJOBC010002179">
    <property type="protein sequence ID" value="CAF3719904.1"/>
    <property type="molecule type" value="Genomic_DNA"/>
</dbReference>
<dbReference type="EMBL" id="CAJNOQ010002179">
    <property type="protein sequence ID" value="CAF0943626.1"/>
    <property type="molecule type" value="Genomic_DNA"/>
</dbReference>
<feature type="compositionally biased region" description="Basic residues" evidence="1">
    <location>
        <begin position="88"/>
        <end position="98"/>
    </location>
</feature>
<comment type="caution">
    <text evidence="2">The sequence shown here is derived from an EMBL/GenBank/DDBJ whole genome shotgun (WGS) entry which is preliminary data.</text>
</comment>
<feature type="compositionally biased region" description="Low complexity" evidence="1">
    <location>
        <begin position="69"/>
        <end position="84"/>
    </location>
</feature>
<evidence type="ECO:0000313" key="3">
    <source>
        <dbReference type="EMBL" id="CAF3719904.1"/>
    </source>
</evidence>
<feature type="region of interest" description="Disordered" evidence="1">
    <location>
        <begin position="1"/>
        <end position="132"/>
    </location>
</feature>